<organism evidence="3 4">
    <name type="scientific">Arabidopsis thaliana</name>
    <name type="common">Mouse-ear cress</name>
    <dbReference type="NCBI Taxonomy" id="3702"/>
    <lineage>
        <taxon>Eukaryota</taxon>
        <taxon>Viridiplantae</taxon>
        <taxon>Streptophyta</taxon>
        <taxon>Embryophyta</taxon>
        <taxon>Tracheophyta</taxon>
        <taxon>Spermatophyta</taxon>
        <taxon>Magnoliopsida</taxon>
        <taxon>eudicotyledons</taxon>
        <taxon>Gunneridae</taxon>
        <taxon>Pentapetalae</taxon>
        <taxon>rosids</taxon>
        <taxon>malvids</taxon>
        <taxon>Brassicales</taxon>
        <taxon>Brassicaceae</taxon>
        <taxon>Camelineae</taxon>
        <taxon>Arabidopsis</taxon>
    </lineage>
</organism>
<dbReference type="AlphaFoldDB" id="A0A7G2EAR2"/>
<evidence type="ECO:0000256" key="2">
    <source>
        <dbReference type="SAM" id="Phobius"/>
    </source>
</evidence>
<feature type="region of interest" description="Disordered" evidence="1">
    <location>
        <begin position="16"/>
        <end position="37"/>
    </location>
</feature>
<evidence type="ECO:0000313" key="3">
    <source>
        <dbReference type="EMBL" id="CAD5318896.1"/>
    </source>
</evidence>
<keyword evidence="2" id="KW-1133">Transmembrane helix</keyword>
<name>A0A7G2EAR2_ARATH</name>
<evidence type="ECO:0000256" key="1">
    <source>
        <dbReference type="SAM" id="MobiDB-lite"/>
    </source>
</evidence>
<dbReference type="EMBL" id="LR881467">
    <property type="protein sequence ID" value="CAD5318896.1"/>
    <property type="molecule type" value="Genomic_DNA"/>
</dbReference>
<dbReference type="Proteomes" id="UP000516314">
    <property type="component" value="Chromosome 2"/>
</dbReference>
<reference evidence="3 4" key="1">
    <citation type="submission" date="2020-09" db="EMBL/GenBank/DDBJ databases">
        <authorList>
            <person name="Ashkenazy H."/>
        </authorList>
    </citation>
    <scope>NUCLEOTIDE SEQUENCE [LARGE SCALE GENOMIC DNA]</scope>
    <source>
        <strain evidence="4">cv. Cdm-0</strain>
    </source>
</reference>
<accession>A0A7G2EAR2</accession>
<protein>
    <submittedName>
        <fullName evidence="3">(thale cress) hypothetical protein</fullName>
    </submittedName>
</protein>
<gene>
    <name evidence="3" type="ORF">AT9943_LOCUS7105</name>
</gene>
<proteinExistence type="predicted"/>
<evidence type="ECO:0000313" key="4">
    <source>
        <dbReference type="Proteomes" id="UP000516314"/>
    </source>
</evidence>
<sequence length="241" mass="27145">MMKVWGSKAIIRKGSPSFTPCRLAQPKTKRSPNHSSKEFEKFAKLIKPNRESVSDHPGEALRKHLVAIASEATIKGLSFLSSKSKPFAKAVQHAATSSQKAKAGLMRSLLFKMHCGFSHRKTYDAKDAMVAISNNTASFFVGGLYYGLGLWFLTMFPFNKHQSQILAAHKNDLDGLKTHVDMVKRENDLKEAHMLQEIQALKRENDLKQAHMLQEIQALKHAVVVKTSEKTTSWFRFSFSL</sequence>
<keyword evidence="2" id="KW-0812">Transmembrane</keyword>
<keyword evidence="2" id="KW-0472">Membrane</keyword>
<feature type="transmembrane region" description="Helical" evidence="2">
    <location>
        <begin position="137"/>
        <end position="156"/>
    </location>
</feature>